<evidence type="ECO:0000313" key="1">
    <source>
        <dbReference type="EMBL" id="TKY92547.1"/>
    </source>
</evidence>
<dbReference type="EMBL" id="QYBA01000003">
    <property type="protein sequence ID" value="TKY92547.1"/>
    <property type="molecule type" value="Genomic_DNA"/>
</dbReference>
<organism evidence="1 2">
    <name type="scientific">Candidatus Methanomarinus sp</name>
    <dbReference type="NCBI Taxonomy" id="3386244"/>
    <lineage>
        <taxon>Archaea</taxon>
        <taxon>Methanobacteriati</taxon>
        <taxon>Methanobacteriota</taxon>
        <taxon>Stenosarchaea group</taxon>
        <taxon>Methanomicrobia</taxon>
        <taxon>Methanosarcinales</taxon>
        <taxon>ANME-2 cluster</taxon>
        <taxon>Candidatus Methanocomedenaceae</taxon>
        <taxon>Candidatus Methanomarinus</taxon>
    </lineage>
</organism>
<sequence length="75" mass="8761">MDFSDSLKIEGFRLIDRYVSADIRGKKHELQMISENPLVFDVNIGPIELIENHPNAIIRRITDISYDLEKIRGYQ</sequence>
<accession>A0AC61SD17</accession>
<reference evidence="1" key="1">
    <citation type="submission" date="2018-09" db="EMBL/GenBank/DDBJ databases">
        <title>A genomic encyclopedia of anaerobic methanotrophic archaea.</title>
        <authorList>
            <person name="Skennerton C.T."/>
            <person name="Chadwick G.L."/>
            <person name="Laso-Perez R."/>
            <person name="Leu A.O."/>
            <person name="Speth D.R."/>
            <person name="Yu H."/>
            <person name="Morgan-Lang C."/>
            <person name="Hatzenpichler R."/>
            <person name="Goudeau D."/>
            <person name="Malmstrom R."/>
            <person name="Woyke T."/>
            <person name="Hallam S."/>
            <person name="Tyson G.W."/>
            <person name="Wegener G."/>
            <person name="Boetius A."/>
            <person name="Orphan V.J."/>
        </authorList>
    </citation>
    <scope>NUCLEOTIDE SEQUENCE</scope>
    <source>
        <strain evidence="1">CONS3730D10UFb2</strain>
    </source>
</reference>
<evidence type="ECO:0000313" key="2">
    <source>
        <dbReference type="Proteomes" id="UP000315423"/>
    </source>
</evidence>
<name>A0AC61SD17_9EURY</name>
<proteinExistence type="predicted"/>
<protein>
    <submittedName>
        <fullName evidence="1">Uncharacterized protein</fullName>
    </submittedName>
</protein>
<gene>
    <name evidence="1" type="ORF">C5S46_00060</name>
</gene>
<comment type="caution">
    <text evidence="1">The sequence shown here is derived from an EMBL/GenBank/DDBJ whole genome shotgun (WGS) entry which is preliminary data.</text>
</comment>
<dbReference type="Proteomes" id="UP000315423">
    <property type="component" value="Unassembled WGS sequence"/>
</dbReference>